<accession>A0A2N0NNL1</accession>
<dbReference type="AlphaFoldDB" id="A0A2N0NNL1"/>
<reference evidence="1 2" key="1">
    <citation type="submission" date="2016-04" db="EMBL/GenBank/DDBJ databases">
        <title>Genome analyses suggest a sexual origin of heterokaryosis in a supposedly ancient asexual fungus.</title>
        <authorList>
            <person name="Ropars J."/>
            <person name="Sedzielewska K."/>
            <person name="Noel J."/>
            <person name="Charron P."/>
            <person name="Farinelli L."/>
            <person name="Marton T."/>
            <person name="Kruger M."/>
            <person name="Pelin A."/>
            <person name="Brachmann A."/>
            <person name="Corradi N."/>
        </authorList>
    </citation>
    <scope>NUCLEOTIDE SEQUENCE [LARGE SCALE GENOMIC DNA]</scope>
    <source>
        <strain evidence="1 2">A5</strain>
    </source>
</reference>
<dbReference type="VEuPathDB" id="FungiDB:FUN_018247"/>
<dbReference type="EMBL" id="LLXJ01004125">
    <property type="protein sequence ID" value="PKB96136.1"/>
    <property type="molecule type" value="Genomic_DNA"/>
</dbReference>
<protein>
    <submittedName>
        <fullName evidence="1">Uncharacterized protein</fullName>
    </submittedName>
</protein>
<comment type="caution">
    <text evidence="1">The sequence shown here is derived from an EMBL/GenBank/DDBJ whole genome shotgun (WGS) entry which is preliminary data.</text>
</comment>
<name>A0A2N0NNL1_9GLOM</name>
<proteinExistence type="predicted"/>
<dbReference type="VEuPathDB" id="FungiDB:RhiirFUN_010345"/>
<organism evidence="1 2">
    <name type="scientific">Rhizophagus irregularis</name>
    <dbReference type="NCBI Taxonomy" id="588596"/>
    <lineage>
        <taxon>Eukaryota</taxon>
        <taxon>Fungi</taxon>
        <taxon>Fungi incertae sedis</taxon>
        <taxon>Mucoromycota</taxon>
        <taxon>Glomeromycotina</taxon>
        <taxon>Glomeromycetes</taxon>
        <taxon>Glomerales</taxon>
        <taxon>Glomeraceae</taxon>
        <taxon>Rhizophagus</taxon>
    </lineage>
</organism>
<gene>
    <name evidence="1" type="ORF">RhiirA5_435376</name>
</gene>
<evidence type="ECO:0000313" key="2">
    <source>
        <dbReference type="Proteomes" id="UP000232722"/>
    </source>
</evidence>
<dbReference type="VEuPathDB" id="FungiDB:FUN_008171"/>
<evidence type="ECO:0000313" key="1">
    <source>
        <dbReference type="EMBL" id="PKB96136.1"/>
    </source>
</evidence>
<dbReference type="Proteomes" id="UP000232722">
    <property type="component" value="Unassembled WGS sequence"/>
</dbReference>
<dbReference type="VEuPathDB" id="FungiDB:RhiirA1_478811"/>
<reference evidence="1 2" key="2">
    <citation type="submission" date="2017-09" db="EMBL/GenBank/DDBJ databases">
        <title>Extensive intraspecific genome diversity in a model arbuscular mycorrhizal fungus.</title>
        <authorList>
            <person name="Chen E.C."/>
            <person name="Morin E."/>
            <person name="Beaudet D."/>
            <person name="Noel J."/>
            <person name="Ndikumana S."/>
            <person name="Charron P."/>
            <person name="St-Onge C."/>
            <person name="Giorgi J."/>
            <person name="Grigoriev I.V."/>
            <person name="Roux C."/>
            <person name="Martin F.M."/>
            <person name="Corradi N."/>
        </authorList>
    </citation>
    <scope>NUCLEOTIDE SEQUENCE [LARGE SCALE GENOMIC DNA]</scope>
    <source>
        <strain evidence="1 2">A5</strain>
    </source>
</reference>
<sequence length="583" mass="66147">MDDSTLISSMKQGIEYMLSITEEFYYINNTSANYKKYVLATNAISTVQDLAAITFDLTTSLLNNVRLITVTPIPMSSSFQFLVTHLFEAKYSVATSSVRSLVKHKAKLSRFTPNAILYLSQALDYIASTIASLVITSFRLLRAGSASMPDMTYSYGHTPIYQCFTPEKLGNARISKWYKDLSANVTSPNCPGLLLDQYMTTLPFSLAAKELTLCTPLVGHKKNWIVTLDADDHLLFSKQLQFQPKSVTTNFVAYSCTIPLLQSMILSIQKTSIMKYTTQIASTVLWAEIMDSVTSYFYRFNISPDYSTTNPSALPLMTDLDSSATPLFTADDIVASTPVILSSDSHYMFYTDRSLINLGSSDVSIAEVAVLYTALSTTPFDDSFTLTNASKHYTLKFQLFLEDLPTLEFLKRTRPDLYIEILTCHSCEDQLEDFMHLFICKKRRCKMQSILNSYMHHLLVKIKETGINANRDYSCQVDRITFLPCWMFSSTNVPCLAALNVIAAIHNNFISKFCKRIWNLRFYDKGLWKQVMNITSKFKNSSRSKGLPKSSYLFYSSLPPLIHVDLRDFRTNWLKNSMQYGLS</sequence>